<accession>A0A6A6XA53</accession>
<dbReference type="EMBL" id="MU001933">
    <property type="protein sequence ID" value="KAF2793302.1"/>
    <property type="molecule type" value="Genomic_DNA"/>
</dbReference>
<gene>
    <name evidence="2" type="ORF">K505DRAFT_337913</name>
</gene>
<organism evidence="2 3">
    <name type="scientific">Melanomma pulvis-pyrius CBS 109.77</name>
    <dbReference type="NCBI Taxonomy" id="1314802"/>
    <lineage>
        <taxon>Eukaryota</taxon>
        <taxon>Fungi</taxon>
        <taxon>Dikarya</taxon>
        <taxon>Ascomycota</taxon>
        <taxon>Pezizomycotina</taxon>
        <taxon>Dothideomycetes</taxon>
        <taxon>Pleosporomycetidae</taxon>
        <taxon>Pleosporales</taxon>
        <taxon>Melanommataceae</taxon>
        <taxon>Melanomma</taxon>
    </lineage>
</organism>
<dbReference type="OrthoDB" id="3730179at2759"/>
<protein>
    <recommendedName>
        <fullName evidence="4">Secreted protein</fullName>
    </recommendedName>
</protein>
<proteinExistence type="predicted"/>
<evidence type="ECO:0000313" key="3">
    <source>
        <dbReference type="Proteomes" id="UP000799757"/>
    </source>
</evidence>
<sequence>MFCRALPLVLLFTSLLATANASLNCTVASAPVPQYACPNATCPQIGEYKLGDIAWIWCAVDDMLQPNRWMFLENNNYAPAGPGVFERYQDCWFFEQRWPNGTELLPFCRNATFVPKPPPGPCVC</sequence>
<dbReference type="AlphaFoldDB" id="A0A6A6XA53"/>
<evidence type="ECO:0008006" key="4">
    <source>
        <dbReference type="Google" id="ProtNLM"/>
    </source>
</evidence>
<keyword evidence="3" id="KW-1185">Reference proteome</keyword>
<feature type="chain" id="PRO_5025556964" description="Secreted protein" evidence="1">
    <location>
        <begin position="22"/>
        <end position="124"/>
    </location>
</feature>
<keyword evidence="1" id="KW-0732">Signal</keyword>
<feature type="signal peptide" evidence="1">
    <location>
        <begin position="1"/>
        <end position="21"/>
    </location>
</feature>
<evidence type="ECO:0000256" key="1">
    <source>
        <dbReference type="SAM" id="SignalP"/>
    </source>
</evidence>
<reference evidence="2" key="1">
    <citation type="journal article" date="2020" name="Stud. Mycol.">
        <title>101 Dothideomycetes genomes: a test case for predicting lifestyles and emergence of pathogens.</title>
        <authorList>
            <person name="Haridas S."/>
            <person name="Albert R."/>
            <person name="Binder M."/>
            <person name="Bloem J."/>
            <person name="Labutti K."/>
            <person name="Salamov A."/>
            <person name="Andreopoulos B."/>
            <person name="Baker S."/>
            <person name="Barry K."/>
            <person name="Bills G."/>
            <person name="Bluhm B."/>
            <person name="Cannon C."/>
            <person name="Castanera R."/>
            <person name="Culley D."/>
            <person name="Daum C."/>
            <person name="Ezra D."/>
            <person name="Gonzalez J."/>
            <person name="Henrissat B."/>
            <person name="Kuo A."/>
            <person name="Liang C."/>
            <person name="Lipzen A."/>
            <person name="Lutzoni F."/>
            <person name="Magnuson J."/>
            <person name="Mondo S."/>
            <person name="Nolan M."/>
            <person name="Ohm R."/>
            <person name="Pangilinan J."/>
            <person name="Park H.-J."/>
            <person name="Ramirez L."/>
            <person name="Alfaro M."/>
            <person name="Sun H."/>
            <person name="Tritt A."/>
            <person name="Yoshinaga Y."/>
            <person name="Zwiers L.-H."/>
            <person name="Turgeon B."/>
            <person name="Goodwin S."/>
            <person name="Spatafora J."/>
            <person name="Crous P."/>
            <person name="Grigoriev I."/>
        </authorList>
    </citation>
    <scope>NUCLEOTIDE SEQUENCE</scope>
    <source>
        <strain evidence="2">CBS 109.77</strain>
    </source>
</reference>
<dbReference type="Proteomes" id="UP000799757">
    <property type="component" value="Unassembled WGS sequence"/>
</dbReference>
<name>A0A6A6XA53_9PLEO</name>
<evidence type="ECO:0000313" key="2">
    <source>
        <dbReference type="EMBL" id="KAF2793302.1"/>
    </source>
</evidence>